<dbReference type="GO" id="GO:0002182">
    <property type="term" value="P:cytoplasmic translational elongation"/>
    <property type="evidence" value="ECO:0007669"/>
    <property type="project" value="InterPro"/>
</dbReference>
<evidence type="ECO:0000256" key="3">
    <source>
        <dbReference type="ARBA" id="ARBA00022692"/>
    </source>
</evidence>
<dbReference type="EMBL" id="DAKRPA010000037">
    <property type="protein sequence ID" value="DBA02054.1"/>
    <property type="molecule type" value="Genomic_DNA"/>
</dbReference>
<name>A0AAV2Z9L3_9STRA</name>
<comment type="caution">
    <text evidence="11">The sequence shown here is derived from an EMBL/GenBank/DDBJ whole genome shotgun (WGS) entry which is preliminary data.</text>
</comment>
<dbReference type="PROSITE" id="PS50216">
    <property type="entry name" value="DHHC"/>
    <property type="match status" value="1"/>
</dbReference>
<keyword evidence="5 8" id="KW-1133">Transmembrane helix</keyword>
<dbReference type="EC" id="2.3.1.225" evidence="8"/>
<evidence type="ECO:0000256" key="2">
    <source>
        <dbReference type="ARBA" id="ARBA00005436"/>
    </source>
</evidence>
<proteinExistence type="inferred from homology"/>
<dbReference type="PANTHER" id="PTHR21141">
    <property type="entry name" value="60S ACIDIC RIBOSOMAL PROTEIN FAMILY MEMBER"/>
    <property type="match status" value="1"/>
</dbReference>
<feature type="transmembrane region" description="Helical" evidence="8">
    <location>
        <begin position="139"/>
        <end position="159"/>
    </location>
</feature>
<feature type="compositionally biased region" description="Gly residues" evidence="9">
    <location>
        <begin position="478"/>
        <end position="491"/>
    </location>
</feature>
<keyword evidence="4" id="KW-0689">Ribosomal protein</keyword>
<keyword evidence="3 8" id="KW-0812">Transmembrane</keyword>
<dbReference type="HAMAP" id="MF_01478">
    <property type="entry name" value="Ribosomal_L12_arch"/>
    <property type="match status" value="1"/>
</dbReference>
<dbReference type="Proteomes" id="UP001146120">
    <property type="component" value="Unassembled WGS sequence"/>
</dbReference>
<dbReference type="PANTHER" id="PTHR21141:SF5">
    <property type="entry name" value="LARGE RIBOSOMAL SUBUNIT PROTEIN P2"/>
    <property type="match status" value="1"/>
</dbReference>
<keyword evidence="7" id="KW-0687">Ribonucleoprotein</keyword>
<organism evidence="11 12">
    <name type="scientific">Lagenidium giganteum</name>
    <dbReference type="NCBI Taxonomy" id="4803"/>
    <lineage>
        <taxon>Eukaryota</taxon>
        <taxon>Sar</taxon>
        <taxon>Stramenopiles</taxon>
        <taxon>Oomycota</taxon>
        <taxon>Peronosporomycetes</taxon>
        <taxon>Pythiales</taxon>
        <taxon>Pythiaceae</taxon>
    </lineage>
</organism>
<comment type="subcellular location">
    <subcellularLocation>
        <location evidence="1">Membrane</location>
        <topology evidence="1">Multi-pass membrane protein</topology>
    </subcellularLocation>
</comment>
<feature type="compositionally biased region" description="Low complexity" evidence="9">
    <location>
        <begin position="456"/>
        <end position="465"/>
    </location>
</feature>
<evidence type="ECO:0000256" key="1">
    <source>
        <dbReference type="ARBA" id="ARBA00004141"/>
    </source>
</evidence>
<dbReference type="InterPro" id="IPR044076">
    <property type="entry name" value="Ribosomal_P2"/>
</dbReference>
<comment type="similarity">
    <text evidence="2">Belongs to the eukaryotic ribosomal protein P1/P2 family.</text>
</comment>
<gene>
    <name evidence="11" type="ORF">N0F65_000301</name>
</gene>
<evidence type="ECO:0000259" key="10">
    <source>
        <dbReference type="Pfam" id="PF01529"/>
    </source>
</evidence>
<dbReference type="FunFam" id="1.10.10.1410:FF:000002">
    <property type="entry name" value="60S acidic ribosomal protein P2"/>
    <property type="match status" value="1"/>
</dbReference>
<keyword evidence="8" id="KW-0012">Acyltransferase</keyword>
<evidence type="ECO:0000313" key="11">
    <source>
        <dbReference type="EMBL" id="DBA02054.1"/>
    </source>
</evidence>
<evidence type="ECO:0000256" key="8">
    <source>
        <dbReference type="RuleBase" id="RU079119"/>
    </source>
</evidence>
<feature type="transmembrane region" description="Helical" evidence="8">
    <location>
        <begin position="215"/>
        <end position="241"/>
    </location>
</feature>
<keyword evidence="8" id="KW-0808">Transferase</keyword>
<dbReference type="GO" id="GO:0022625">
    <property type="term" value="C:cytosolic large ribosomal subunit"/>
    <property type="evidence" value="ECO:0007669"/>
    <property type="project" value="InterPro"/>
</dbReference>
<dbReference type="GO" id="GO:0019706">
    <property type="term" value="F:protein-cysteine S-palmitoyltransferase activity"/>
    <property type="evidence" value="ECO:0007669"/>
    <property type="project" value="UniProtKB-EC"/>
</dbReference>
<evidence type="ECO:0000256" key="9">
    <source>
        <dbReference type="SAM" id="MobiDB-lite"/>
    </source>
</evidence>
<dbReference type="Pfam" id="PF00428">
    <property type="entry name" value="Ribosomal_60s"/>
    <property type="match status" value="1"/>
</dbReference>
<evidence type="ECO:0000256" key="5">
    <source>
        <dbReference type="ARBA" id="ARBA00022989"/>
    </source>
</evidence>
<evidence type="ECO:0000256" key="7">
    <source>
        <dbReference type="ARBA" id="ARBA00023274"/>
    </source>
</evidence>
<feature type="domain" description="Palmitoyltransferase DHHC" evidence="10">
    <location>
        <begin position="169"/>
        <end position="295"/>
    </location>
</feature>
<dbReference type="InterPro" id="IPR001594">
    <property type="entry name" value="Palmitoyltrfase_DHHC"/>
</dbReference>
<feature type="region of interest" description="Disordered" evidence="9">
    <location>
        <begin position="321"/>
        <end position="378"/>
    </location>
</feature>
<feature type="transmembrane region" description="Helical" evidence="8">
    <location>
        <begin position="115"/>
        <end position="133"/>
    </location>
</feature>
<feature type="compositionally biased region" description="Basic and acidic residues" evidence="9">
    <location>
        <begin position="360"/>
        <end position="378"/>
    </location>
</feature>
<evidence type="ECO:0000313" key="12">
    <source>
        <dbReference type="Proteomes" id="UP001146120"/>
    </source>
</evidence>
<dbReference type="AlphaFoldDB" id="A0AAV2Z9L3"/>
<evidence type="ECO:0000256" key="4">
    <source>
        <dbReference type="ARBA" id="ARBA00022980"/>
    </source>
</evidence>
<keyword evidence="6 8" id="KW-0472">Membrane</keyword>
<dbReference type="Gene3D" id="1.10.10.1410">
    <property type="match status" value="1"/>
</dbReference>
<dbReference type="InterPro" id="IPR027534">
    <property type="entry name" value="Ribosomal_P1/P2"/>
</dbReference>
<dbReference type="InterPro" id="IPR038716">
    <property type="entry name" value="P1/P2_N_sf"/>
</dbReference>
<dbReference type="GO" id="GO:0016020">
    <property type="term" value="C:membrane"/>
    <property type="evidence" value="ECO:0007669"/>
    <property type="project" value="UniProtKB-SubCell"/>
</dbReference>
<accession>A0AAV2Z9L3</accession>
<comment type="catalytic activity">
    <reaction evidence="8">
        <text>L-cysteinyl-[protein] + hexadecanoyl-CoA = S-hexadecanoyl-L-cysteinyl-[protein] + CoA</text>
        <dbReference type="Rhea" id="RHEA:36683"/>
        <dbReference type="Rhea" id="RHEA-COMP:10131"/>
        <dbReference type="Rhea" id="RHEA-COMP:11032"/>
        <dbReference type="ChEBI" id="CHEBI:29950"/>
        <dbReference type="ChEBI" id="CHEBI:57287"/>
        <dbReference type="ChEBI" id="CHEBI:57379"/>
        <dbReference type="ChEBI" id="CHEBI:74151"/>
        <dbReference type="EC" id="2.3.1.225"/>
    </reaction>
</comment>
<dbReference type="GO" id="GO:0003735">
    <property type="term" value="F:structural constituent of ribosome"/>
    <property type="evidence" value="ECO:0007669"/>
    <property type="project" value="InterPro"/>
</dbReference>
<dbReference type="CDD" id="cd05833">
    <property type="entry name" value="Ribosomal_P2"/>
    <property type="match status" value="1"/>
</dbReference>
<protein>
    <recommendedName>
        <fullName evidence="8">Palmitoyltransferase</fullName>
        <ecNumber evidence="8">2.3.1.225</ecNumber>
    </recommendedName>
</protein>
<reference evidence="11" key="2">
    <citation type="journal article" date="2023" name="Microbiol Resour">
        <title>Decontamination and Annotation of the Draft Genome Sequence of the Oomycete Lagenidium giganteum ARSEF 373.</title>
        <authorList>
            <person name="Morgan W.R."/>
            <person name="Tartar A."/>
        </authorList>
    </citation>
    <scope>NUCLEOTIDE SEQUENCE</scope>
    <source>
        <strain evidence="11">ARSEF 373</strain>
    </source>
</reference>
<dbReference type="Pfam" id="PF01529">
    <property type="entry name" value="DHHC"/>
    <property type="match status" value="1"/>
</dbReference>
<evidence type="ECO:0000256" key="6">
    <source>
        <dbReference type="ARBA" id="ARBA00023136"/>
    </source>
</evidence>
<keyword evidence="12" id="KW-1185">Reference proteome</keyword>
<sequence length="491" mass="54212">MHEELAALEALRDSSAELVTYLNQINEKLTKLNDQNECEYMVREKSARILRQRVLTGCMFANLSVIERARQLGQHAKRALTHLPLPLPYYRLRAPKQMRVNGFQVPFSRDQVTSWVLQPFVISIFIAFVAKLLDRDKCLAILIPNGVLILILLTSWYICEKRNPAEPKKRSRFSCLPVPPKMTRYCTICCKNSPGLDHHCTWLNTCIGENNYEAFYCLVITATLQTALQVIIGVLMATLWFDEIKANLDEGWQRPILILLWIHNAIMLSLANSYMLLAGFHTYLLFIRMGTYDFILETGSDGLCVRMLKCRCLKAARKKMRRGSTEEAKRRSSKTTPAPSPPKVKQISSHAAVNPLADMPQHDSDHPRPASSARGDDNGEMRHVAAYLLCVLGGTEAPSAADIEKVITSFGGEADAAQIELLLKELEGKNIDEVIAAGQKKLATVSVGAASSGAAAAAGGAAAEAAPEEKEEEEEADLGGGMDMFGGGSDY</sequence>
<feature type="transmembrane region" description="Helical" evidence="8">
    <location>
        <begin position="261"/>
        <end position="286"/>
    </location>
</feature>
<comment type="similarity">
    <text evidence="8">Belongs to the DHHC palmitoyltransferase family.</text>
</comment>
<comment type="domain">
    <text evidence="8">The DHHC domain is required for palmitoyltransferase activity.</text>
</comment>
<feature type="region of interest" description="Disordered" evidence="9">
    <location>
        <begin position="456"/>
        <end position="491"/>
    </location>
</feature>
<reference evidence="11" key="1">
    <citation type="submission" date="2022-11" db="EMBL/GenBank/DDBJ databases">
        <authorList>
            <person name="Morgan W.R."/>
            <person name="Tartar A."/>
        </authorList>
    </citation>
    <scope>NUCLEOTIDE SEQUENCE</scope>
    <source>
        <strain evidence="11">ARSEF 373</strain>
    </source>
</reference>